<proteinExistence type="predicted"/>
<dbReference type="Pfam" id="PF23176">
    <property type="entry name" value="bHLH_LHW"/>
    <property type="match status" value="1"/>
</dbReference>
<name>A0AAV1AVH5_VICFA</name>
<dbReference type="PANTHER" id="PTHR46196:SF21">
    <property type="entry name" value="BHLH TRANSCRIPTION FACTOR-LIKE PROTEIN"/>
    <property type="match status" value="1"/>
</dbReference>
<sequence>MGSNLHQLLRSLCFNTHWNYAIFWKLKHCPPNPMILTLEDAYYDNSDYFDSSENKYCQKALEQIKGGKFSDEALGLAVAKMSYNVYTLGEGVVGQVAVTGKDRWICADDQVTSLGLSFEFDDLWQTQFSAGIRTIVVVSVVPLGVVQLGSLIKVNEDMGVINHIRNLFLSTQDYSIDHIPSQIQRSLKSSSSQQGILKEKSSSDIMPACMTNETVDVLMPLQCSGSNSATNSAYWETGDDVVKLEGPELNSVLSPILLRSTFDMINVEHQEFGEIGPLSARECAGGSDGCKIMRLESEQNLLSFLNNSVINNDGVSDLIHHSEKARVDSACFPTDFLDTYVSESDKSGKHSKKSEFWTVPCGQDTSYTELSFPAGCELHEALGPASLKGSKYFDSLAQVNQDVKVMDMPDTVNTSQSTPEHLLEAMVANICHSSNNDVNSESSFYRSKQSAISSGKKPEVSIQNVHTTVNPESYSIDHPCLFREEKHHCLSSSSGVCGVMSSQGISSICPSACSEQLERSSEPSKNIKKRARPGESCRPRPRDRQLIQDRIKELRDLVPNGAKCSIDSLLERSIKHMLFLQSITKHADKLTKFANSKSKMHHLEANILGSSSNEQGSSWAMEVGGHLKVHSILVENLSKNGQMLVEMLCEEWSYFLEITEAIRSLGLTILKGATKTRDDKMLICFIVEVENNKNVHRLDILWPLVQILQSKSTVQQQ</sequence>
<dbReference type="InterPro" id="IPR043561">
    <property type="entry name" value="LHW-like"/>
</dbReference>
<dbReference type="Proteomes" id="UP001157006">
    <property type="component" value="Chromosome 5"/>
</dbReference>
<comment type="subcellular location">
    <subcellularLocation>
        <location evidence="1">Nucleus</location>
    </subcellularLocation>
</comment>
<gene>
    <name evidence="7" type="ORF">VFH_V123640</name>
</gene>
<keyword evidence="4" id="KW-0539">Nucleus</keyword>
<evidence type="ECO:0000256" key="5">
    <source>
        <dbReference type="SAM" id="MobiDB-lite"/>
    </source>
</evidence>
<feature type="compositionally biased region" description="Basic and acidic residues" evidence="5">
    <location>
        <begin position="532"/>
        <end position="545"/>
    </location>
</feature>
<keyword evidence="2" id="KW-0805">Transcription regulation</keyword>
<dbReference type="InterPro" id="IPR025610">
    <property type="entry name" value="MYC/MYB_N"/>
</dbReference>
<feature type="region of interest" description="Disordered" evidence="5">
    <location>
        <begin position="519"/>
        <end position="545"/>
    </location>
</feature>
<evidence type="ECO:0000313" key="8">
    <source>
        <dbReference type="Proteomes" id="UP001157006"/>
    </source>
</evidence>
<dbReference type="PANTHER" id="PTHR46196">
    <property type="entry name" value="TRANSCRIPTION FACTOR BHLH155-LIKE ISOFORM X1-RELATED"/>
    <property type="match status" value="1"/>
</dbReference>
<dbReference type="PROSITE" id="PS50888">
    <property type="entry name" value="BHLH"/>
    <property type="match status" value="1"/>
</dbReference>
<reference evidence="7 8" key="1">
    <citation type="submission" date="2023-01" db="EMBL/GenBank/DDBJ databases">
        <authorList>
            <person name="Kreplak J."/>
        </authorList>
    </citation>
    <scope>NUCLEOTIDE SEQUENCE [LARGE SCALE GENOMIC DNA]</scope>
</reference>
<dbReference type="GO" id="GO:0003700">
    <property type="term" value="F:DNA-binding transcription factor activity"/>
    <property type="evidence" value="ECO:0007669"/>
    <property type="project" value="InterPro"/>
</dbReference>
<evidence type="ECO:0000313" key="7">
    <source>
        <dbReference type="EMBL" id="CAI8614306.1"/>
    </source>
</evidence>
<organism evidence="7 8">
    <name type="scientific">Vicia faba</name>
    <name type="common">Broad bean</name>
    <name type="synonym">Faba vulgaris</name>
    <dbReference type="NCBI Taxonomy" id="3906"/>
    <lineage>
        <taxon>Eukaryota</taxon>
        <taxon>Viridiplantae</taxon>
        <taxon>Streptophyta</taxon>
        <taxon>Embryophyta</taxon>
        <taxon>Tracheophyta</taxon>
        <taxon>Spermatophyta</taxon>
        <taxon>Magnoliopsida</taxon>
        <taxon>eudicotyledons</taxon>
        <taxon>Gunneridae</taxon>
        <taxon>Pentapetalae</taxon>
        <taxon>rosids</taxon>
        <taxon>fabids</taxon>
        <taxon>Fabales</taxon>
        <taxon>Fabaceae</taxon>
        <taxon>Papilionoideae</taxon>
        <taxon>50 kb inversion clade</taxon>
        <taxon>NPAAA clade</taxon>
        <taxon>Hologalegina</taxon>
        <taxon>IRL clade</taxon>
        <taxon>Fabeae</taxon>
        <taxon>Vicia</taxon>
    </lineage>
</organism>
<dbReference type="EMBL" id="OX451740">
    <property type="protein sequence ID" value="CAI8614306.1"/>
    <property type="molecule type" value="Genomic_DNA"/>
</dbReference>
<evidence type="ECO:0000256" key="3">
    <source>
        <dbReference type="ARBA" id="ARBA00023163"/>
    </source>
</evidence>
<dbReference type="AlphaFoldDB" id="A0AAV1AVH5"/>
<evidence type="ECO:0000256" key="1">
    <source>
        <dbReference type="ARBA" id="ARBA00004123"/>
    </source>
</evidence>
<feature type="domain" description="BHLH" evidence="6">
    <location>
        <begin position="531"/>
        <end position="580"/>
    </location>
</feature>
<keyword evidence="3" id="KW-0804">Transcription</keyword>
<protein>
    <recommendedName>
        <fullName evidence="6">BHLH domain-containing protein</fullName>
    </recommendedName>
</protein>
<dbReference type="GO" id="GO:0046983">
    <property type="term" value="F:protein dimerization activity"/>
    <property type="evidence" value="ECO:0007669"/>
    <property type="project" value="InterPro"/>
</dbReference>
<accession>A0AAV1AVH5</accession>
<evidence type="ECO:0000256" key="2">
    <source>
        <dbReference type="ARBA" id="ARBA00023015"/>
    </source>
</evidence>
<dbReference type="InterPro" id="IPR011598">
    <property type="entry name" value="bHLH_dom"/>
</dbReference>
<dbReference type="Pfam" id="PF14215">
    <property type="entry name" value="bHLH-MYC_N"/>
    <property type="match status" value="1"/>
</dbReference>
<evidence type="ECO:0000259" key="6">
    <source>
        <dbReference type="PROSITE" id="PS50888"/>
    </source>
</evidence>
<keyword evidence="8" id="KW-1185">Reference proteome</keyword>
<evidence type="ECO:0000256" key="4">
    <source>
        <dbReference type="ARBA" id="ARBA00023242"/>
    </source>
</evidence>
<dbReference type="GO" id="GO:0005634">
    <property type="term" value="C:nucleus"/>
    <property type="evidence" value="ECO:0007669"/>
    <property type="project" value="UniProtKB-SubCell"/>
</dbReference>